<evidence type="ECO:0000259" key="6">
    <source>
        <dbReference type="Pfam" id="PF04085"/>
    </source>
</evidence>
<evidence type="ECO:0000313" key="8">
    <source>
        <dbReference type="Proteomes" id="UP001239782"/>
    </source>
</evidence>
<keyword evidence="3 5" id="KW-0133">Cell shape</keyword>
<comment type="function">
    <text evidence="5">Involved in formation and maintenance of cell shape.</text>
</comment>
<dbReference type="RefSeq" id="WP_309204524.1">
    <property type="nucleotide sequence ID" value="NZ_CP133548.1"/>
</dbReference>
<organism evidence="7 8">
    <name type="scientific">Pleionea litopenaei</name>
    <dbReference type="NCBI Taxonomy" id="3070815"/>
    <lineage>
        <taxon>Bacteria</taxon>
        <taxon>Pseudomonadati</taxon>
        <taxon>Pseudomonadota</taxon>
        <taxon>Gammaproteobacteria</taxon>
        <taxon>Oceanospirillales</taxon>
        <taxon>Pleioneaceae</taxon>
        <taxon>Pleionea</taxon>
    </lineage>
</organism>
<sequence length="290" mass="32159">MFVDETSHFTRLLTVMVLSGVFMFADHRGQHLSALRNFLSTFLTPLVYIADLPGEVALWSGDRIRSRDELFKENQSLKDEVFILRTQLQKLVALKAENAQLRNLLGTEKKVEGRRLVAEIINVAPDAATHEIIINKGQLDDVYLGQAVLDANGMMGQVTEVRTLTSQVLIITDPRHAIPVRVERSGERSIALGTGKDYLNLQYVRNTADIRVGDLLLSSGIGERFPDGYPVATVVNIIRDPGAPYAMIEASPEAHLARTGQVLLIWPDRDPQQISSDLTPSEPVIEEGSH</sequence>
<gene>
    <name evidence="7" type="primary">mreC</name>
    <name evidence="7" type="ORF">Q9312_17965</name>
</gene>
<dbReference type="PIRSF" id="PIRSF038471">
    <property type="entry name" value="MreC"/>
    <property type="match status" value="1"/>
</dbReference>
<dbReference type="GO" id="GO:0005886">
    <property type="term" value="C:plasma membrane"/>
    <property type="evidence" value="ECO:0007669"/>
    <property type="project" value="TreeGrafter"/>
</dbReference>
<evidence type="ECO:0000313" key="7">
    <source>
        <dbReference type="EMBL" id="WMS89252.1"/>
    </source>
</evidence>
<dbReference type="AlphaFoldDB" id="A0AA51RX63"/>
<evidence type="ECO:0000256" key="1">
    <source>
        <dbReference type="ARBA" id="ARBA00009369"/>
    </source>
</evidence>
<dbReference type="PANTHER" id="PTHR34138">
    <property type="entry name" value="CELL SHAPE-DETERMINING PROTEIN MREC"/>
    <property type="match status" value="1"/>
</dbReference>
<evidence type="ECO:0000256" key="5">
    <source>
        <dbReference type="PIRNR" id="PIRNR038471"/>
    </source>
</evidence>
<proteinExistence type="inferred from homology"/>
<dbReference type="InterPro" id="IPR042175">
    <property type="entry name" value="Cell/Rod_MreC_2"/>
</dbReference>
<dbReference type="Gene3D" id="2.40.10.340">
    <property type="entry name" value="Rod shape-determining protein MreC, domain 1"/>
    <property type="match status" value="1"/>
</dbReference>
<dbReference type="KEGG" id="plei:Q9312_17965"/>
<dbReference type="PANTHER" id="PTHR34138:SF1">
    <property type="entry name" value="CELL SHAPE-DETERMINING PROTEIN MREC"/>
    <property type="match status" value="1"/>
</dbReference>
<dbReference type="EMBL" id="CP133548">
    <property type="protein sequence ID" value="WMS89252.1"/>
    <property type="molecule type" value="Genomic_DNA"/>
</dbReference>
<evidence type="ECO:0000256" key="3">
    <source>
        <dbReference type="ARBA" id="ARBA00022960"/>
    </source>
</evidence>
<evidence type="ECO:0000256" key="4">
    <source>
        <dbReference type="ARBA" id="ARBA00032089"/>
    </source>
</evidence>
<evidence type="ECO:0000256" key="2">
    <source>
        <dbReference type="ARBA" id="ARBA00013855"/>
    </source>
</evidence>
<comment type="similarity">
    <text evidence="1 5">Belongs to the MreC family.</text>
</comment>
<name>A0AA51RX63_9GAMM</name>
<reference evidence="7 8" key="1">
    <citation type="submission" date="2023-08" db="EMBL/GenBank/DDBJ databases">
        <title>Pleionea litopenaei sp. nov., isolated from stomach of juvenile Litopenaeus vannamei.</title>
        <authorList>
            <person name="Rho A.M."/>
            <person name="Hwang C.Y."/>
        </authorList>
    </citation>
    <scope>NUCLEOTIDE SEQUENCE [LARGE SCALE GENOMIC DNA]</scope>
    <source>
        <strain evidence="7 8">HL-JVS1</strain>
    </source>
</reference>
<dbReference type="NCBIfam" id="TIGR00219">
    <property type="entry name" value="mreC"/>
    <property type="match status" value="1"/>
</dbReference>
<dbReference type="InterPro" id="IPR007221">
    <property type="entry name" value="MreC"/>
</dbReference>
<dbReference type="Gene3D" id="2.40.10.350">
    <property type="entry name" value="Rod shape-determining protein MreC, domain 2"/>
    <property type="match status" value="1"/>
</dbReference>
<dbReference type="InterPro" id="IPR055342">
    <property type="entry name" value="MreC_beta-barrel_core"/>
</dbReference>
<dbReference type="Proteomes" id="UP001239782">
    <property type="component" value="Chromosome"/>
</dbReference>
<accession>A0AA51RX63</accession>
<feature type="domain" description="Rod shape-determining protein MreC beta-barrel core" evidence="6">
    <location>
        <begin position="120"/>
        <end position="266"/>
    </location>
</feature>
<dbReference type="GO" id="GO:0008360">
    <property type="term" value="P:regulation of cell shape"/>
    <property type="evidence" value="ECO:0007669"/>
    <property type="project" value="UniProtKB-KW"/>
</dbReference>
<protein>
    <recommendedName>
        <fullName evidence="2 5">Cell shape-determining protein MreC</fullName>
    </recommendedName>
    <alternativeName>
        <fullName evidence="4 5">Cell shape protein MreC</fullName>
    </alternativeName>
</protein>
<dbReference type="Pfam" id="PF04085">
    <property type="entry name" value="MreC"/>
    <property type="match status" value="1"/>
</dbReference>
<dbReference type="InterPro" id="IPR042177">
    <property type="entry name" value="Cell/Rod_1"/>
</dbReference>
<keyword evidence="8" id="KW-1185">Reference proteome</keyword>